<organism evidence="1 2">
    <name type="scientific">Nocardia sputorum</name>
    <dbReference type="NCBI Taxonomy" id="2984338"/>
    <lineage>
        <taxon>Bacteria</taxon>
        <taxon>Bacillati</taxon>
        <taxon>Actinomycetota</taxon>
        <taxon>Actinomycetes</taxon>
        <taxon>Mycobacteriales</taxon>
        <taxon>Nocardiaceae</taxon>
        <taxon>Nocardia</taxon>
    </lineage>
</organism>
<gene>
    <name evidence="1" type="ORF">IFM12276_29270</name>
</gene>
<dbReference type="Gene3D" id="3.30.450.20">
    <property type="entry name" value="PAS domain"/>
    <property type="match status" value="1"/>
</dbReference>
<keyword evidence="2" id="KW-1185">Reference proteome</keyword>
<protein>
    <recommendedName>
        <fullName evidence="3">Cache domain-containing protein</fullName>
    </recommendedName>
</protein>
<proteinExistence type="predicted"/>
<evidence type="ECO:0000313" key="2">
    <source>
        <dbReference type="Proteomes" id="UP001317870"/>
    </source>
</evidence>
<name>A0ABN6U3S2_9NOCA</name>
<evidence type="ECO:0000313" key="1">
    <source>
        <dbReference type="EMBL" id="BDT99898.1"/>
    </source>
</evidence>
<dbReference type="Proteomes" id="UP001317870">
    <property type="component" value="Chromosome"/>
</dbReference>
<reference evidence="1 2" key="1">
    <citation type="submission" date="2022-11" db="EMBL/GenBank/DDBJ databases">
        <title>Genome Sequencing of Nocardia sp. ON39_IFM12276 and assembly.</title>
        <authorList>
            <person name="Shimojima M."/>
            <person name="Toyokawa M."/>
            <person name="Uesaka K."/>
        </authorList>
    </citation>
    <scope>NUCLEOTIDE SEQUENCE [LARGE SCALE GENOMIC DNA]</scope>
    <source>
        <strain evidence="1 2">IFM 12276</strain>
    </source>
</reference>
<dbReference type="EMBL" id="AP026978">
    <property type="protein sequence ID" value="BDT99898.1"/>
    <property type="molecule type" value="Genomic_DNA"/>
</dbReference>
<sequence>MRDTDSFSTPVTVESLAEAVTELADEVYQSLGTIGAGLAALWEGLAERPRHTPRSTDLAPLRDTIVAELERRGKLFAGAGLVMADAVLADRPRYLEWWSIDAERGPQRLVLELNPQNEYFYDYTVMEWFEIPRDQARRWVHGPCLDYACTDQYVCTFALPVTVGSGAFLGIAGADVPVASIEECLLPRFRAFEDRVLLVNNEGRVIMGTDPEFTTGSRTSRMNPPAAAVPIEAMPWSLQPL</sequence>
<dbReference type="RefSeq" id="WP_281880112.1">
    <property type="nucleotide sequence ID" value="NZ_AP026976.1"/>
</dbReference>
<accession>A0ABN6U3S2</accession>
<dbReference type="CDD" id="cd12913">
    <property type="entry name" value="PDC1_MCP_like"/>
    <property type="match status" value="1"/>
</dbReference>
<evidence type="ECO:0008006" key="3">
    <source>
        <dbReference type="Google" id="ProtNLM"/>
    </source>
</evidence>